<accession>B2A8I2</accession>
<reference evidence="2 3" key="2">
    <citation type="journal article" date="2011" name="J. Bacteriol.">
        <title>Complete genome sequence of the anaerobic, halophilic alkalithermophile Natranaerobius thermophilus JW/NM-WN-LF.</title>
        <authorList>
            <person name="Zhao B."/>
            <person name="Mesbah N.M."/>
            <person name="Dalin E."/>
            <person name="Goodwin L."/>
            <person name="Nolan M."/>
            <person name="Pitluck S."/>
            <person name="Chertkov O."/>
            <person name="Brettin T.S."/>
            <person name="Han J."/>
            <person name="Larimer F.W."/>
            <person name="Land M.L."/>
            <person name="Hauser L."/>
            <person name="Kyrpides N."/>
            <person name="Wiegel J."/>
        </authorList>
    </citation>
    <scope>NUCLEOTIDE SEQUENCE [LARGE SCALE GENOMIC DNA]</scope>
    <source>
        <strain evidence="3">ATCC BAA-1301 / DSM 18059 / JW/NM-WN-LF</strain>
    </source>
</reference>
<evidence type="ECO:0000313" key="3">
    <source>
        <dbReference type="Proteomes" id="UP000001683"/>
    </source>
</evidence>
<dbReference type="Proteomes" id="UP000001683">
    <property type="component" value="Chromosome"/>
</dbReference>
<dbReference type="KEGG" id="nth:Nther_2300"/>
<reference evidence="2 3" key="1">
    <citation type="submission" date="2008-04" db="EMBL/GenBank/DDBJ databases">
        <title>Complete sequence of chromosome of Natranaerobius thermophilus JW/NM-WN-LF.</title>
        <authorList>
            <consortium name="US DOE Joint Genome Institute"/>
            <person name="Copeland A."/>
            <person name="Lucas S."/>
            <person name="Lapidus A."/>
            <person name="Glavina del Rio T."/>
            <person name="Dalin E."/>
            <person name="Tice H."/>
            <person name="Bruce D."/>
            <person name="Goodwin L."/>
            <person name="Pitluck S."/>
            <person name="Chertkov O."/>
            <person name="Brettin T."/>
            <person name="Detter J.C."/>
            <person name="Han C."/>
            <person name="Kuske C.R."/>
            <person name="Schmutz J."/>
            <person name="Larimer F."/>
            <person name="Land M."/>
            <person name="Hauser L."/>
            <person name="Kyrpides N."/>
            <person name="Lykidis A."/>
            <person name="Mesbah N.M."/>
            <person name="Wiegel J."/>
        </authorList>
    </citation>
    <scope>NUCLEOTIDE SEQUENCE [LARGE SCALE GENOMIC DNA]</scope>
    <source>
        <strain evidence="3">ATCC BAA-1301 / DSM 18059 / JW/NM-WN-LF</strain>
    </source>
</reference>
<protein>
    <submittedName>
        <fullName evidence="2">Uncharacterized protein</fullName>
    </submittedName>
</protein>
<evidence type="ECO:0000313" key="2">
    <source>
        <dbReference type="EMBL" id="ACB85866.1"/>
    </source>
</evidence>
<gene>
    <name evidence="2" type="ordered locus">Nther_2300</name>
</gene>
<organism evidence="2 3">
    <name type="scientific">Natranaerobius thermophilus (strain ATCC BAA-1301 / DSM 18059 / JW/NM-WN-LF)</name>
    <dbReference type="NCBI Taxonomy" id="457570"/>
    <lineage>
        <taxon>Bacteria</taxon>
        <taxon>Bacillati</taxon>
        <taxon>Bacillota</taxon>
        <taxon>Clostridia</taxon>
        <taxon>Natranaerobiales</taxon>
        <taxon>Natranaerobiaceae</taxon>
        <taxon>Natranaerobius</taxon>
    </lineage>
</organism>
<sequence length="240" mass="27995">MRPFFLLSRAEKITIFIFGLLVILGIYLLFSQCGGEESERDFTDIISEDLDSDREIWPLSQGSAWRYQAEGQGTGDEVEIRVSEVEEYGEEKNYQLHFDYQSHETFEYYSYDKEGLYWHGMELPTGEYQRVPEQYLVKFPVGQSHEWEWQGELMAVEGEELNYRGRAKLEQGEPVKVDLPLGKKEGIEVKNEMEVELAGEILQVEETRVYVPEIGLVKQEVVENGELQIKKLLTDYRIDD</sequence>
<dbReference type="STRING" id="457570.Nther_2300"/>
<name>B2A8I2_NATTJ</name>
<keyword evidence="1" id="KW-1133">Transmembrane helix</keyword>
<dbReference type="EMBL" id="CP001034">
    <property type="protein sequence ID" value="ACB85866.1"/>
    <property type="molecule type" value="Genomic_DNA"/>
</dbReference>
<keyword evidence="1" id="KW-0472">Membrane</keyword>
<dbReference type="OrthoDB" id="9836017at2"/>
<dbReference type="HOGENOM" id="CLU_1155450_0_0_9"/>
<keyword evidence="1" id="KW-0812">Transmembrane</keyword>
<proteinExistence type="predicted"/>
<keyword evidence="3" id="KW-1185">Reference proteome</keyword>
<dbReference type="AlphaFoldDB" id="B2A8I2"/>
<evidence type="ECO:0000256" key="1">
    <source>
        <dbReference type="SAM" id="Phobius"/>
    </source>
</evidence>
<dbReference type="RefSeq" id="WP_012448716.1">
    <property type="nucleotide sequence ID" value="NC_010718.1"/>
</dbReference>
<dbReference type="InParanoid" id="B2A8I2"/>
<feature type="transmembrane region" description="Helical" evidence="1">
    <location>
        <begin position="12"/>
        <end position="30"/>
    </location>
</feature>